<dbReference type="CDD" id="cd00770">
    <property type="entry name" value="SerRS_core"/>
    <property type="match status" value="1"/>
</dbReference>
<evidence type="ECO:0000256" key="14">
    <source>
        <dbReference type="NCBIfam" id="TIGR00414"/>
    </source>
</evidence>
<gene>
    <name evidence="18" type="primary">serS</name>
    <name evidence="18" type="ORF">BUCICUMA2628_203</name>
</gene>
<evidence type="ECO:0000256" key="3">
    <source>
        <dbReference type="ARBA" id="ARBA00010728"/>
    </source>
</evidence>
<evidence type="ECO:0000256" key="6">
    <source>
        <dbReference type="ARBA" id="ARBA00022598"/>
    </source>
</evidence>
<feature type="binding site" evidence="16">
    <location>
        <begin position="358"/>
        <end position="361"/>
    </location>
    <ligand>
        <name>ATP</name>
        <dbReference type="ChEBI" id="CHEBI:30616"/>
    </ligand>
</feature>
<dbReference type="PRINTS" id="PR00981">
    <property type="entry name" value="TRNASYNTHSER"/>
</dbReference>
<comment type="catalytic activity">
    <reaction evidence="13">
        <text>tRNA(Ser) + L-serine + ATP = L-seryl-tRNA(Ser) + AMP + diphosphate + H(+)</text>
        <dbReference type="Rhea" id="RHEA:12292"/>
        <dbReference type="Rhea" id="RHEA-COMP:9669"/>
        <dbReference type="Rhea" id="RHEA-COMP:9703"/>
        <dbReference type="ChEBI" id="CHEBI:15378"/>
        <dbReference type="ChEBI" id="CHEBI:30616"/>
        <dbReference type="ChEBI" id="CHEBI:33019"/>
        <dbReference type="ChEBI" id="CHEBI:33384"/>
        <dbReference type="ChEBI" id="CHEBI:78442"/>
        <dbReference type="ChEBI" id="CHEBI:78533"/>
        <dbReference type="ChEBI" id="CHEBI:456215"/>
        <dbReference type="EC" id="6.1.1.11"/>
    </reaction>
</comment>
<evidence type="ECO:0000256" key="10">
    <source>
        <dbReference type="ARBA" id="ARBA00023146"/>
    </source>
</evidence>
<dbReference type="PANTHER" id="PTHR43697">
    <property type="entry name" value="SERYL-TRNA SYNTHETASE"/>
    <property type="match status" value="1"/>
</dbReference>
<dbReference type="InterPro" id="IPR033729">
    <property type="entry name" value="SerRS_core"/>
</dbReference>
<dbReference type="Pfam" id="PF02403">
    <property type="entry name" value="Seryl_tRNA_N"/>
    <property type="match status" value="1"/>
</dbReference>
<keyword evidence="9" id="KW-0648">Protein biosynthesis</keyword>
<protein>
    <recommendedName>
        <fullName evidence="11 14">Serine--tRNA ligase</fullName>
        <ecNumber evidence="4 14">6.1.1.11</ecNumber>
    </recommendedName>
</protein>
<dbReference type="EMBL" id="LR217695">
    <property type="protein sequence ID" value="VFP78194.1"/>
    <property type="molecule type" value="Genomic_DNA"/>
</dbReference>
<feature type="binding site" evidence="16">
    <location>
        <begin position="271"/>
        <end position="273"/>
    </location>
    <ligand>
        <name>ATP</name>
        <dbReference type="ChEBI" id="CHEBI:30616"/>
    </ligand>
</feature>
<dbReference type="SUPFAM" id="SSF55681">
    <property type="entry name" value="Class II aaRS and biotin synthetases"/>
    <property type="match status" value="1"/>
</dbReference>
<keyword evidence="6 18" id="KW-0436">Ligase</keyword>
<dbReference type="PANTHER" id="PTHR43697:SF1">
    <property type="entry name" value="SERINE--TRNA LIGASE"/>
    <property type="match status" value="1"/>
</dbReference>
<dbReference type="InterPro" id="IPR015866">
    <property type="entry name" value="Ser-tRNA-synth_1_N"/>
</dbReference>
<evidence type="ECO:0000313" key="18">
    <source>
        <dbReference type="EMBL" id="VFP78194.1"/>
    </source>
</evidence>
<dbReference type="GO" id="GO:0005524">
    <property type="term" value="F:ATP binding"/>
    <property type="evidence" value="ECO:0007669"/>
    <property type="project" value="UniProtKB-KW"/>
</dbReference>
<dbReference type="InterPro" id="IPR006195">
    <property type="entry name" value="aa-tRNA-synth_II"/>
</dbReference>
<evidence type="ECO:0000256" key="4">
    <source>
        <dbReference type="ARBA" id="ARBA00012840"/>
    </source>
</evidence>
<sequence length="434" mass="50495">MLNFNEIKNNYSFYQEQLKKRNFTLNADKLRKLEKKRKVLQINSETKISEHKRLSQHMIYRKKIYHNCDDFKNQLIYSRTCINFLKKKLEKIQNKIYKMLLVIPNIPHSNVPIGINGKNNQVVYYWGEKNKYNFSIMNHIEIGNKLQGFDWNASSKISGSGHVVMKGFIAQLHRALGQFMLDVQTKMHGYQEVYVPTIVRDTCMFGTGQLPKFKTDLFHAYTIHNNYKINKYNNLFLIPTSEVPLINLIKNKIISSKKLPLKFTALSNCFRAETNTYGKNVKGLIRNRQFDKVEIIQIVHPEKSEHTLEILTQHAEKILQLLQLPYRKILLCTGELGFSSQKTYDLEVWLPGLNTYLEVSSCSMVGEFQARRINARYRDNNNKKNFFVHTLNGSGLAVGRTLAAILENFQCSDGNIAIPKVLQYPYMNGMKFSV</sequence>
<evidence type="ECO:0000256" key="13">
    <source>
        <dbReference type="ARBA" id="ARBA00048823"/>
    </source>
</evidence>
<dbReference type="InterPro" id="IPR002317">
    <property type="entry name" value="Ser-tRNA-ligase_type_1"/>
</dbReference>
<dbReference type="GO" id="GO:0006434">
    <property type="term" value="P:seryl-tRNA aminoacylation"/>
    <property type="evidence" value="ECO:0007669"/>
    <property type="project" value="UniProtKB-UniRule"/>
</dbReference>
<evidence type="ECO:0000256" key="8">
    <source>
        <dbReference type="ARBA" id="ARBA00022840"/>
    </source>
</evidence>
<reference evidence="18 19" key="1">
    <citation type="submission" date="2019-02" db="EMBL/GenBank/DDBJ databases">
        <authorList>
            <person name="Manzano-Marin A."/>
            <person name="Manzano-Marin A."/>
        </authorList>
    </citation>
    <scope>NUCLEOTIDE SEQUENCE [LARGE SCALE GENOMIC DNA]</scope>
    <source>
        <strain evidence="18 19">BuCicuneomaculata</strain>
    </source>
</reference>
<feature type="domain" description="Aminoacyl-transfer RNA synthetases class-II family profile" evidence="17">
    <location>
        <begin position="172"/>
        <end position="419"/>
    </location>
</feature>
<comment type="subcellular location">
    <subcellularLocation>
        <location evidence="1">Cytoplasm</location>
    </subcellularLocation>
</comment>
<evidence type="ECO:0000256" key="12">
    <source>
        <dbReference type="ARBA" id="ARBA00047929"/>
    </source>
</evidence>
<keyword evidence="5" id="KW-0963">Cytoplasm</keyword>
<accession>A0A451CXX7</accession>
<dbReference type="Proteomes" id="UP000294404">
    <property type="component" value="Chromosome"/>
</dbReference>
<dbReference type="PROSITE" id="PS50862">
    <property type="entry name" value="AA_TRNA_LIGASE_II"/>
    <property type="match status" value="1"/>
</dbReference>
<proteinExistence type="inferred from homology"/>
<dbReference type="SUPFAM" id="SSF46589">
    <property type="entry name" value="tRNA-binding arm"/>
    <property type="match status" value="1"/>
</dbReference>
<comment type="similarity">
    <text evidence="3">Belongs to the class-II aminoacyl-tRNA synthetase family. Type-1 seryl-tRNA synthetase subfamily.</text>
</comment>
<dbReference type="InterPro" id="IPR045864">
    <property type="entry name" value="aa-tRNA-synth_II/BPL/LPL"/>
</dbReference>
<dbReference type="NCBIfam" id="TIGR00414">
    <property type="entry name" value="serS"/>
    <property type="match status" value="1"/>
</dbReference>
<dbReference type="GO" id="GO:0005737">
    <property type="term" value="C:cytoplasm"/>
    <property type="evidence" value="ECO:0007669"/>
    <property type="project" value="UniProtKB-SubCell"/>
</dbReference>
<dbReference type="Gene3D" id="1.10.287.40">
    <property type="entry name" value="Serine-tRNA synthetase, tRNA binding domain"/>
    <property type="match status" value="1"/>
</dbReference>
<dbReference type="GO" id="GO:0004828">
    <property type="term" value="F:serine-tRNA ligase activity"/>
    <property type="evidence" value="ECO:0007669"/>
    <property type="project" value="UniProtKB-UniRule"/>
</dbReference>
<evidence type="ECO:0000256" key="11">
    <source>
        <dbReference type="ARBA" id="ARBA00039158"/>
    </source>
</evidence>
<feature type="binding site" evidence="15">
    <location>
        <position position="240"/>
    </location>
    <ligand>
        <name>L-serine</name>
        <dbReference type="ChEBI" id="CHEBI:33384"/>
    </ligand>
</feature>
<organism evidence="18 19">
    <name type="scientific">Buchnera aphidicola</name>
    <name type="common">Cinara cuneomaculata</name>
    <dbReference type="NCBI Taxonomy" id="1660040"/>
    <lineage>
        <taxon>Bacteria</taxon>
        <taxon>Pseudomonadati</taxon>
        <taxon>Pseudomonadota</taxon>
        <taxon>Gammaproteobacteria</taxon>
        <taxon>Enterobacterales</taxon>
        <taxon>Erwiniaceae</taxon>
        <taxon>Buchnera</taxon>
    </lineage>
</organism>
<dbReference type="Gene3D" id="3.30.930.10">
    <property type="entry name" value="Bira Bifunctional Protein, Domain 2"/>
    <property type="match status" value="1"/>
</dbReference>
<evidence type="ECO:0000256" key="9">
    <source>
        <dbReference type="ARBA" id="ARBA00022917"/>
    </source>
</evidence>
<evidence type="ECO:0000313" key="19">
    <source>
        <dbReference type="Proteomes" id="UP000294404"/>
    </source>
</evidence>
<keyword evidence="8 16" id="KW-0067">ATP-binding</keyword>
<dbReference type="AlphaFoldDB" id="A0A451CXX7"/>
<dbReference type="InterPro" id="IPR042103">
    <property type="entry name" value="SerRS_1_N_sf"/>
</dbReference>
<comment type="catalytic activity">
    <reaction evidence="12">
        <text>tRNA(Sec) + L-serine + ATP = L-seryl-tRNA(Sec) + AMP + diphosphate + H(+)</text>
        <dbReference type="Rhea" id="RHEA:42580"/>
        <dbReference type="Rhea" id="RHEA-COMP:9742"/>
        <dbReference type="Rhea" id="RHEA-COMP:10128"/>
        <dbReference type="ChEBI" id="CHEBI:15378"/>
        <dbReference type="ChEBI" id="CHEBI:30616"/>
        <dbReference type="ChEBI" id="CHEBI:33019"/>
        <dbReference type="ChEBI" id="CHEBI:33384"/>
        <dbReference type="ChEBI" id="CHEBI:78442"/>
        <dbReference type="ChEBI" id="CHEBI:78533"/>
        <dbReference type="ChEBI" id="CHEBI:456215"/>
        <dbReference type="EC" id="6.1.1.11"/>
    </reaction>
</comment>
<dbReference type="EC" id="6.1.1.11" evidence="4 14"/>
<evidence type="ECO:0000259" key="17">
    <source>
        <dbReference type="PROSITE" id="PS50862"/>
    </source>
</evidence>
<evidence type="ECO:0000256" key="15">
    <source>
        <dbReference type="PIRSR" id="PIRSR001529-1"/>
    </source>
</evidence>
<evidence type="ECO:0000256" key="16">
    <source>
        <dbReference type="PIRSR" id="PIRSR001529-2"/>
    </source>
</evidence>
<dbReference type="PIRSF" id="PIRSF001529">
    <property type="entry name" value="Ser-tRNA-synth_IIa"/>
    <property type="match status" value="1"/>
</dbReference>
<dbReference type="Pfam" id="PF00587">
    <property type="entry name" value="tRNA-synt_2b"/>
    <property type="match status" value="1"/>
</dbReference>
<evidence type="ECO:0000256" key="7">
    <source>
        <dbReference type="ARBA" id="ARBA00022741"/>
    </source>
</evidence>
<dbReference type="InterPro" id="IPR010978">
    <property type="entry name" value="tRNA-bd_arm"/>
</dbReference>
<evidence type="ECO:0000256" key="5">
    <source>
        <dbReference type="ARBA" id="ARBA00022490"/>
    </source>
</evidence>
<comment type="pathway">
    <text evidence="2">Aminoacyl-tRNA biosynthesis; selenocysteinyl-tRNA(Sec) biosynthesis; L-seryl-tRNA(Sec) from L-serine and tRNA(Sec): step 1/1.</text>
</comment>
<evidence type="ECO:0000256" key="1">
    <source>
        <dbReference type="ARBA" id="ARBA00004496"/>
    </source>
</evidence>
<dbReference type="RefSeq" id="WP_154027420.1">
    <property type="nucleotide sequence ID" value="NZ_LR217695.1"/>
</dbReference>
<feature type="binding site" evidence="15">
    <location>
        <position position="392"/>
    </location>
    <ligand>
        <name>L-serine</name>
        <dbReference type="ChEBI" id="CHEBI:33384"/>
    </ligand>
</feature>
<keyword evidence="7" id="KW-0547">Nucleotide-binding</keyword>
<dbReference type="InterPro" id="IPR002314">
    <property type="entry name" value="aa-tRNA-synt_IIb"/>
</dbReference>
<name>A0A451CXX7_9GAMM</name>
<dbReference type="OrthoDB" id="9804647at2"/>
<evidence type="ECO:0000256" key="2">
    <source>
        <dbReference type="ARBA" id="ARBA00005045"/>
    </source>
</evidence>
<feature type="binding site" evidence="15">
    <location>
        <position position="294"/>
    </location>
    <ligand>
        <name>L-serine</name>
        <dbReference type="ChEBI" id="CHEBI:33384"/>
    </ligand>
</feature>
<keyword evidence="10" id="KW-0030">Aminoacyl-tRNA synthetase</keyword>
<feature type="binding site" evidence="15">
    <location>
        <position position="271"/>
    </location>
    <ligand>
        <name>L-serine</name>
        <dbReference type="ChEBI" id="CHEBI:33384"/>
    </ligand>
</feature>